<dbReference type="Pfam" id="PF00975">
    <property type="entry name" value="Thioesterase"/>
    <property type="match status" value="1"/>
</dbReference>
<dbReference type="GO" id="GO:0043041">
    <property type="term" value="P:amino acid activation for nonribosomal peptide biosynthetic process"/>
    <property type="evidence" value="ECO:0007669"/>
    <property type="project" value="TreeGrafter"/>
</dbReference>
<dbReference type="SUPFAM" id="SSF56801">
    <property type="entry name" value="Acetyl-CoA synthetase-like"/>
    <property type="match status" value="1"/>
</dbReference>
<evidence type="ECO:0000313" key="6">
    <source>
        <dbReference type="EMBL" id="HDK38136.1"/>
    </source>
</evidence>
<dbReference type="Pfam" id="PF00501">
    <property type="entry name" value="AMP-binding"/>
    <property type="match status" value="1"/>
</dbReference>
<dbReference type="GO" id="GO:0031177">
    <property type="term" value="F:phosphopantetheine binding"/>
    <property type="evidence" value="ECO:0007669"/>
    <property type="project" value="InterPro"/>
</dbReference>
<dbReference type="SMART" id="SM00823">
    <property type="entry name" value="PKS_PP"/>
    <property type="match status" value="2"/>
</dbReference>
<proteinExistence type="inferred from homology"/>
<comment type="cofactor">
    <cofactor evidence="1">
        <name>pantetheine 4'-phosphate</name>
        <dbReference type="ChEBI" id="CHEBI:47942"/>
    </cofactor>
</comment>
<dbReference type="InterPro" id="IPR020806">
    <property type="entry name" value="PKS_PP-bd"/>
</dbReference>
<comment type="similarity">
    <text evidence="2">Belongs to the ATP-dependent AMP-binding enzyme family.</text>
</comment>
<keyword evidence="3" id="KW-0596">Phosphopantetheine</keyword>
<comment type="caution">
    <text evidence="6">The sequence shown here is derived from an EMBL/GenBank/DDBJ whole genome shotgun (WGS) entry which is preliminary data.</text>
</comment>
<dbReference type="SUPFAM" id="SSF47336">
    <property type="entry name" value="ACP-like"/>
    <property type="match status" value="2"/>
</dbReference>
<dbReference type="InterPro" id="IPR036736">
    <property type="entry name" value="ACP-like_sf"/>
</dbReference>
<feature type="domain" description="Carrier" evidence="5">
    <location>
        <begin position="818"/>
        <end position="893"/>
    </location>
</feature>
<dbReference type="Pfam" id="PF00550">
    <property type="entry name" value="PP-binding"/>
    <property type="match status" value="2"/>
</dbReference>
<reference evidence="6" key="1">
    <citation type="journal article" date="2020" name="mSystems">
        <title>Genome- and Community-Level Interaction Insights into Carbon Utilization and Element Cycling Functions of Hydrothermarchaeota in Hydrothermal Sediment.</title>
        <authorList>
            <person name="Zhou Z."/>
            <person name="Liu Y."/>
            <person name="Xu W."/>
            <person name="Pan J."/>
            <person name="Luo Z.H."/>
            <person name="Li M."/>
        </authorList>
    </citation>
    <scope>NUCLEOTIDE SEQUENCE [LARGE SCALE GENOMIC DNA]</scope>
    <source>
        <strain evidence="6">HyVt-26</strain>
    </source>
</reference>
<dbReference type="CDD" id="cd19531">
    <property type="entry name" value="LCL_NRPS-like"/>
    <property type="match status" value="1"/>
</dbReference>
<dbReference type="PANTHER" id="PTHR45527">
    <property type="entry name" value="NONRIBOSOMAL PEPTIDE SYNTHETASE"/>
    <property type="match status" value="1"/>
</dbReference>
<dbReference type="GO" id="GO:0072330">
    <property type="term" value="P:monocarboxylic acid biosynthetic process"/>
    <property type="evidence" value="ECO:0007669"/>
    <property type="project" value="UniProtKB-ARBA"/>
</dbReference>
<dbReference type="Gene3D" id="3.30.300.30">
    <property type="match status" value="1"/>
</dbReference>
<protein>
    <submittedName>
        <fullName evidence="6">Amino acid adenylation domain-containing protein</fullName>
    </submittedName>
</protein>
<dbReference type="InterPro" id="IPR009081">
    <property type="entry name" value="PP-bd_ACP"/>
</dbReference>
<dbReference type="PROSITE" id="PS50075">
    <property type="entry name" value="CARRIER"/>
    <property type="match status" value="2"/>
</dbReference>
<dbReference type="FunFam" id="2.30.38.10:FF:000001">
    <property type="entry name" value="Non-ribosomal peptide synthetase PvdI"/>
    <property type="match status" value="1"/>
</dbReference>
<dbReference type="FunFam" id="1.10.1200.10:FF:000005">
    <property type="entry name" value="Nonribosomal peptide synthetase 1"/>
    <property type="match status" value="1"/>
</dbReference>
<dbReference type="GO" id="GO:0005829">
    <property type="term" value="C:cytosol"/>
    <property type="evidence" value="ECO:0007669"/>
    <property type="project" value="TreeGrafter"/>
</dbReference>
<dbReference type="Pfam" id="PF00668">
    <property type="entry name" value="Condensation"/>
    <property type="match status" value="1"/>
</dbReference>
<dbReference type="InterPro" id="IPR006162">
    <property type="entry name" value="Ppantetheine_attach_site"/>
</dbReference>
<dbReference type="InterPro" id="IPR000873">
    <property type="entry name" value="AMP-dep_synth/lig_dom"/>
</dbReference>
<evidence type="ECO:0000256" key="4">
    <source>
        <dbReference type="ARBA" id="ARBA00022553"/>
    </source>
</evidence>
<dbReference type="FunFam" id="3.40.50.980:FF:000001">
    <property type="entry name" value="Non-ribosomal peptide synthetase"/>
    <property type="match status" value="1"/>
</dbReference>
<dbReference type="PROSITE" id="PS00012">
    <property type="entry name" value="PHOSPHOPANTETHEINE"/>
    <property type="match status" value="2"/>
</dbReference>
<dbReference type="InterPro" id="IPR010071">
    <property type="entry name" value="AA_adenyl_dom"/>
</dbReference>
<dbReference type="Gene3D" id="2.30.38.10">
    <property type="entry name" value="Luciferase, Domain 3"/>
    <property type="match status" value="1"/>
</dbReference>
<dbReference type="Proteomes" id="UP000885822">
    <property type="component" value="Unassembled WGS sequence"/>
</dbReference>
<dbReference type="PANTHER" id="PTHR45527:SF1">
    <property type="entry name" value="FATTY ACID SYNTHASE"/>
    <property type="match status" value="1"/>
</dbReference>
<dbReference type="GO" id="GO:0047527">
    <property type="term" value="F:2,3-dihydroxybenzoate-serine ligase activity"/>
    <property type="evidence" value="ECO:0007669"/>
    <property type="project" value="TreeGrafter"/>
</dbReference>
<dbReference type="FunFam" id="3.40.50.12780:FF:000012">
    <property type="entry name" value="Non-ribosomal peptide synthetase"/>
    <property type="match status" value="1"/>
</dbReference>
<gene>
    <name evidence="6" type="ORF">ENG92_03885</name>
</gene>
<feature type="non-terminal residue" evidence="6">
    <location>
        <position position="1"/>
    </location>
</feature>
<dbReference type="GO" id="GO:0009366">
    <property type="term" value="C:enterobactin synthetase complex"/>
    <property type="evidence" value="ECO:0007669"/>
    <property type="project" value="TreeGrafter"/>
</dbReference>
<dbReference type="FunFam" id="3.30.300.30:FF:000010">
    <property type="entry name" value="Enterobactin synthetase component F"/>
    <property type="match status" value="1"/>
</dbReference>
<dbReference type="Gene3D" id="3.30.559.30">
    <property type="entry name" value="Nonribosomal peptide synthetase, condensation domain"/>
    <property type="match status" value="1"/>
</dbReference>
<evidence type="ECO:0000256" key="1">
    <source>
        <dbReference type="ARBA" id="ARBA00001957"/>
    </source>
</evidence>
<feature type="domain" description="Carrier" evidence="5">
    <location>
        <begin position="941"/>
        <end position="1016"/>
    </location>
</feature>
<sequence>EASTAAHAPAPPDVAPLPIQYADFAVWQRDWLQGEVLEQQLEYWRHQLDGAPILELPTDRPRPAVQSYRADSISIVLPETLCRQLKALNQKEGVTLFMTLLAAFQVLLHRYSGQDDIVIGSAIAGRNRTEIEGLIGFFVNSLVLRVDLSGEPGFRELLGRVRKMALEAYAHQDVPFEKLVEELLPERNLGRNPLFQVMFVLQNTPDHEWSLPALKVTPLKLSATTAKFDLSLSLTETKDCLQGVFNFNTDLFDRTTIERMAGHFQVLLEGIVADPECCLSTLLLIQPEDARLPLEEWNRTETDYPRDAAIQQLFEAQVARNPEAVALICGERQVSYGELNVLANQLANYLQKQGVGPETLVAILLPRSLESVVAIIAILKAGGAYVPLDPAYPIKRLELMLEDSAAPLLLTLDSLCKKLPSYEGKILCLDAEEQQINKEEKENLEHQVCGDNLAYIIYTSGSTGLPKGVEVPHRGVLRLVCGVDYVQLDSNQTFLLLASLSFDASTFELWGVLLHGARCVIYPEEIPSISSLGVAIEQHGVSVLWLTASLFNLIIDEAPDILRGVNQLLTGGEALSAPHVRRALEYLPETQIINGYGPTENTTFTCCYSIPRPLPENLQSIPIGRPISNTQVYILDGNLNPVPIGVPGELYIGGDGLARGYHQREELTAQKFIPKSFGSDPAARLYRTGDRVRYLQEGEIEFLGRLDNQIKIRGFRIELGEIEAALLEYPEIRYAVVLAPEGNSGDRRLVAYIVPDHGQPINIARVRNFLEEQLPKFMLPSAFVELEQLPLNANGKVDRAVLIALEPEQHKKPENHGTPRTPLEQDLAKIWADVLDLEQVGIHENFFDLGGHSLLATQLISRIRSQLQNELPLRILFERPTVAGLAEYINNLTETGQPDPMPSAVQRTERDELLFPGAQDNRMAGTAQPVHSGTGKRGSLPAVDSLEQLLIPIWEEVLGVSPISIHDDFFDLGGHSLLAVELVHDIEKKLGESLSLVILFQNPTIAALVKVLRTPPQPQAYPKTMAAVREKGSRQPFFCVSGRQETLVRHLHPEQPFYWLGYITDGGRILDLPVEEIAAIQIQNILEVQPSGPYRLGGFSFGGAVAFEMAQQLHRRGEEVCLLALFDPSTPHMFKSRDQGQDRNELMKRRFSEIAAQPGIVRKGLAAGTKLRNWLMWRARGFPDRMKKRYRRLLTSYFIASSRTLPSKLCAEHNLELLYKVARSYEFQAYPHRITLFVPGLGKDPEERIRITREQWRDIALNGVDICLIKDAPGHVDIIEEPYIEDLVNQLNDCLTALEAEETAVTPARNIAVQKG</sequence>
<dbReference type="Pfam" id="PF13193">
    <property type="entry name" value="AMP-binding_C"/>
    <property type="match status" value="1"/>
</dbReference>
<dbReference type="CDD" id="cd12117">
    <property type="entry name" value="A_NRPS_Srf_like"/>
    <property type="match status" value="1"/>
</dbReference>
<dbReference type="NCBIfam" id="TIGR01733">
    <property type="entry name" value="AA-adenyl-dom"/>
    <property type="match status" value="1"/>
</dbReference>
<dbReference type="EMBL" id="DRCV01000174">
    <property type="protein sequence ID" value="HDK38136.1"/>
    <property type="molecule type" value="Genomic_DNA"/>
</dbReference>
<dbReference type="InterPro" id="IPR020845">
    <property type="entry name" value="AMP-binding_CS"/>
</dbReference>
<dbReference type="SUPFAM" id="SSF53474">
    <property type="entry name" value="alpha/beta-Hydrolases"/>
    <property type="match status" value="1"/>
</dbReference>
<dbReference type="InterPro" id="IPR001031">
    <property type="entry name" value="Thioesterase"/>
</dbReference>
<dbReference type="Gene3D" id="3.40.50.1820">
    <property type="entry name" value="alpha/beta hydrolase"/>
    <property type="match status" value="2"/>
</dbReference>
<dbReference type="Gene3D" id="3.40.50.980">
    <property type="match status" value="2"/>
</dbReference>
<evidence type="ECO:0000256" key="3">
    <source>
        <dbReference type="ARBA" id="ARBA00022450"/>
    </source>
</evidence>
<dbReference type="InterPro" id="IPR029058">
    <property type="entry name" value="AB_hydrolase_fold"/>
</dbReference>
<dbReference type="SUPFAM" id="SSF52777">
    <property type="entry name" value="CoA-dependent acyltransferases"/>
    <property type="match status" value="1"/>
</dbReference>
<keyword evidence="4" id="KW-0597">Phosphoprotein</keyword>
<evidence type="ECO:0000259" key="5">
    <source>
        <dbReference type="PROSITE" id="PS50075"/>
    </source>
</evidence>
<dbReference type="InterPro" id="IPR025110">
    <property type="entry name" value="AMP-bd_C"/>
</dbReference>
<evidence type="ECO:0000256" key="2">
    <source>
        <dbReference type="ARBA" id="ARBA00006432"/>
    </source>
</evidence>
<name>A0A831K5B5_9GAMM</name>
<dbReference type="GO" id="GO:0009239">
    <property type="term" value="P:enterobactin biosynthetic process"/>
    <property type="evidence" value="ECO:0007669"/>
    <property type="project" value="TreeGrafter"/>
</dbReference>
<dbReference type="InterPro" id="IPR045851">
    <property type="entry name" value="AMP-bd_C_sf"/>
</dbReference>
<dbReference type="FunFam" id="1.10.1200.10:FF:000016">
    <property type="entry name" value="Non-ribosomal peptide synthase"/>
    <property type="match status" value="1"/>
</dbReference>
<organism evidence="6">
    <name type="scientific">Thiolapillus brandeum</name>
    <dbReference type="NCBI Taxonomy" id="1076588"/>
    <lineage>
        <taxon>Bacteria</taxon>
        <taxon>Pseudomonadati</taxon>
        <taxon>Pseudomonadota</taxon>
        <taxon>Gammaproteobacteria</taxon>
        <taxon>Chromatiales</taxon>
        <taxon>Sedimenticolaceae</taxon>
        <taxon>Thiolapillus</taxon>
    </lineage>
</organism>
<dbReference type="Gene3D" id="1.10.1200.10">
    <property type="entry name" value="ACP-like"/>
    <property type="match status" value="1"/>
</dbReference>
<dbReference type="PROSITE" id="PS00455">
    <property type="entry name" value="AMP_BINDING"/>
    <property type="match status" value="1"/>
</dbReference>
<dbReference type="InterPro" id="IPR001242">
    <property type="entry name" value="Condensation_dom"/>
</dbReference>
<accession>A0A831K5B5</accession>